<dbReference type="Proteomes" id="UP000516428">
    <property type="component" value="Chromosome"/>
</dbReference>
<proteinExistence type="predicted"/>
<accession>A0A7H1BJC5</accession>
<keyword evidence="2" id="KW-1185">Reference proteome</keyword>
<gene>
    <name evidence="1" type="ORF">IAG42_19695</name>
</gene>
<reference evidence="1 2" key="1">
    <citation type="submission" date="2020-09" db="EMBL/GenBank/DDBJ databases">
        <title>A novel species.</title>
        <authorList>
            <person name="Gao J."/>
        </authorList>
    </citation>
    <scope>NUCLEOTIDE SEQUENCE [LARGE SCALE GENOMIC DNA]</scope>
    <source>
        <strain evidence="1 2">CRXT-Y-14</strain>
    </source>
</reference>
<dbReference type="KEGG" id="sxn:IAG42_19695"/>
<dbReference type="EMBL" id="CP061281">
    <property type="protein sequence ID" value="QNS08830.1"/>
    <property type="molecule type" value="Genomic_DNA"/>
</dbReference>
<protein>
    <submittedName>
        <fullName evidence="1">Uncharacterized protein</fullName>
    </submittedName>
</protein>
<sequence>MPLHEQYALDAYRAAQHGEPAPPAPGTHDWAVYRELRDYRRFRAVLAGHRSHGRLRAALRSRFGG</sequence>
<dbReference type="AlphaFoldDB" id="A0A7H1BJC5"/>
<name>A0A7H1BJC5_9ACTN</name>
<organism evidence="1 2">
    <name type="scientific">Streptomyces xanthii</name>
    <dbReference type="NCBI Taxonomy" id="2768069"/>
    <lineage>
        <taxon>Bacteria</taxon>
        <taxon>Bacillati</taxon>
        <taxon>Actinomycetota</taxon>
        <taxon>Actinomycetes</taxon>
        <taxon>Kitasatosporales</taxon>
        <taxon>Streptomycetaceae</taxon>
        <taxon>Streptomyces</taxon>
    </lineage>
</organism>
<evidence type="ECO:0000313" key="1">
    <source>
        <dbReference type="EMBL" id="QNS08830.1"/>
    </source>
</evidence>
<evidence type="ECO:0000313" key="2">
    <source>
        <dbReference type="Proteomes" id="UP000516428"/>
    </source>
</evidence>